<comment type="subcellular location">
    <subcellularLocation>
        <location evidence="1">Secreted</location>
    </subcellularLocation>
</comment>
<dbReference type="EMBL" id="KK198760">
    <property type="protein sequence ID" value="KCW62405.1"/>
    <property type="molecule type" value="Genomic_DNA"/>
</dbReference>
<evidence type="ECO:0008006" key="10">
    <source>
        <dbReference type="Google" id="ProtNLM"/>
    </source>
</evidence>
<evidence type="ECO:0000256" key="2">
    <source>
        <dbReference type="ARBA" id="ARBA00008668"/>
    </source>
</evidence>
<comment type="similarity">
    <text evidence="2">Belongs to the 'GDSL' lipolytic enzyme family.</text>
</comment>
<dbReference type="PANTHER" id="PTHR45650:SF32">
    <property type="entry name" value="GDSL-LIKE LIPASE_ACYLHYDROLASE"/>
    <property type="match status" value="1"/>
</dbReference>
<keyword evidence="6" id="KW-0442">Lipid degradation</keyword>
<dbReference type="GO" id="GO:0016042">
    <property type="term" value="P:lipid catabolic process"/>
    <property type="evidence" value="ECO:0007669"/>
    <property type="project" value="UniProtKB-KW"/>
</dbReference>
<protein>
    <recommendedName>
        <fullName evidence="10">SGNH hydrolase-type esterase domain-containing protein</fullName>
    </recommendedName>
</protein>
<organism evidence="9">
    <name type="scientific">Eucalyptus grandis</name>
    <name type="common">Flooded gum</name>
    <dbReference type="NCBI Taxonomy" id="71139"/>
    <lineage>
        <taxon>Eukaryota</taxon>
        <taxon>Viridiplantae</taxon>
        <taxon>Streptophyta</taxon>
        <taxon>Embryophyta</taxon>
        <taxon>Tracheophyta</taxon>
        <taxon>Spermatophyta</taxon>
        <taxon>Magnoliopsida</taxon>
        <taxon>eudicotyledons</taxon>
        <taxon>Gunneridae</taxon>
        <taxon>Pentapetalae</taxon>
        <taxon>rosids</taxon>
        <taxon>malvids</taxon>
        <taxon>Myrtales</taxon>
        <taxon>Myrtaceae</taxon>
        <taxon>Myrtoideae</taxon>
        <taxon>Eucalypteae</taxon>
        <taxon>Eucalyptus</taxon>
    </lineage>
</organism>
<reference evidence="9" key="1">
    <citation type="submission" date="2013-07" db="EMBL/GenBank/DDBJ databases">
        <title>The genome of Eucalyptus grandis.</title>
        <authorList>
            <person name="Schmutz J."/>
            <person name="Hayes R."/>
            <person name="Myburg A."/>
            <person name="Tuskan G."/>
            <person name="Grattapaglia D."/>
            <person name="Rokhsar D.S."/>
        </authorList>
    </citation>
    <scope>NUCLEOTIDE SEQUENCE</scope>
    <source>
        <tissue evidence="9">Leaf extractions</tissue>
    </source>
</reference>
<dbReference type="GO" id="GO:0016788">
    <property type="term" value="F:hydrolase activity, acting on ester bonds"/>
    <property type="evidence" value="ECO:0007669"/>
    <property type="project" value="InterPro"/>
</dbReference>
<dbReference type="GO" id="GO:0005576">
    <property type="term" value="C:extracellular region"/>
    <property type="evidence" value="ECO:0007669"/>
    <property type="project" value="UniProtKB-SubCell"/>
</dbReference>
<dbReference type="InterPro" id="IPR051238">
    <property type="entry name" value="GDSL_esterase/lipase"/>
</dbReference>
<name>A0A059B9R8_EUCGR</name>
<keyword evidence="3" id="KW-0964">Secreted</keyword>
<keyword evidence="7" id="KW-0443">Lipid metabolism</keyword>
<keyword evidence="4" id="KW-0732">Signal</keyword>
<dbReference type="InterPro" id="IPR001087">
    <property type="entry name" value="GDSL"/>
</dbReference>
<evidence type="ECO:0000256" key="7">
    <source>
        <dbReference type="ARBA" id="ARBA00023098"/>
    </source>
</evidence>
<keyword evidence="5" id="KW-0378">Hydrolase</keyword>
<dbReference type="CDD" id="cd01837">
    <property type="entry name" value="SGNH_plant_lipase_like"/>
    <property type="match status" value="1"/>
</dbReference>
<dbReference type="Gene3D" id="3.40.50.1110">
    <property type="entry name" value="SGNH hydrolase"/>
    <property type="match status" value="1"/>
</dbReference>
<gene>
    <name evidence="9" type="ORF">EUGRSUZ_H05057</name>
</gene>
<sequence length="272" mass="29573">MGASAAVVFSIGACGFPQVPAFFVFGDSLIDDGNNNYLNSYAKANFLPYGVDFDGGPSGRFCNGKTIIDFLGELLDLPYIPAYVNTLEDAQSILRGVNYASAAAGILDESGRELGDRFSLRQQVENFRSTLSQLKNQMGEEELRRYLAKSLVMMNLGSNDYLNNYLMPSLYVTSSLFNPNDYAQLLITNYTTYIEALHDLGLRKFLITGIGPLGCMPNQLATGADASGKCISSVNNMVGLFNVRLRSLVDQLNANAHGTGHCGLVLIQMNIV</sequence>
<evidence type="ECO:0000256" key="8">
    <source>
        <dbReference type="SAM" id="Coils"/>
    </source>
</evidence>
<dbReference type="InterPro" id="IPR035669">
    <property type="entry name" value="SGNH_plant_lipase-like"/>
</dbReference>
<dbReference type="Pfam" id="PF00657">
    <property type="entry name" value="Lipase_GDSL"/>
    <property type="match status" value="1"/>
</dbReference>
<accession>A0A059B9R8</accession>
<evidence type="ECO:0000256" key="3">
    <source>
        <dbReference type="ARBA" id="ARBA00022525"/>
    </source>
</evidence>
<feature type="coiled-coil region" evidence="8">
    <location>
        <begin position="117"/>
        <end position="144"/>
    </location>
</feature>
<proteinExistence type="inferred from homology"/>
<evidence type="ECO:0000256" key="4">
    <source>
        <dbReference type="ARBA" id="ARBA00022729"/>
    </source>
</evidence>
<evidence type="ECO:0000256" key="5">
    <source>
        <dbReference type="ARBA" id="ARBA00022801"/>
    </source>
</evidence>
<dbReference type="PANTHER" id="PTHR45650">
    <property type="entry name" value="GDSL-LIKE LIPASE/ACYLHYDROLASE-RELATED"/>
    <property type="match status" value="1"/>
</dbReference>
<evidence type="ECO:0000256" key="6">
    <source>
        <dbReference type="ARBA" id="ARBA00022963"/>
    </source>
</evidence>
<dbReference type="Gramene" id="KCW62405">
    <property type="protein sequence ID" value="KCW62405"/>
    <property type="gene ID" value="EUGRSUZ_H05057"/>
</dbReference>
<dbReference type="InterPro" id="IPR036514">
    <property type="entry name" value="SGNH_hydro_sf"/>
</dbReference>
<evidence type="ECO:0000256" key="1">
    <source>
        <dbReference type="ARBA" id="ARBA00004613"/>
    </source>
</evidence>
<keyword evidence="8" id="KW-0175">Coiled coil</keyword>
<evidence type="ECO:0000313" key="9">
    <source>
        <dbReference type="EMBL" id="KCW62405.1"/>
    </source>
</evidence>
<dbReference type="AlphaFoldDB" id="A0A059B9R8"/>
<dbReference type="SUPFAM" id="SSF52266">
    <property type="entry name" value="SGNH hydrolase"/>
    <property type="match status" value="1"/>
</dbReference>